<dbReference type="EMBL" id="PFNL01000107">
    <property type="protein sequence ID" value="PIZ46270.1"/>
    <property type="molecule type" value="Genomic_DNA"/>
</dbReference>
<protein>
    <submittedName>
        <fullName evidence="2">Uncharacterized protein</fullName>
    </submittedName>
</protein>
<evidence type="ECO:0000313" key="2">
    <source>
        <dbReference type="EMBL" id="PIZ46270.1"/>
    </source>
</evidence>
<feature type="region of interest" description="Disordered" evidence="1">
    <location>
        <begin position="68"/>
        <end position="97"/>
    </location>
</feature>
<evidence type="ECO:0000256" key="1">
    <source>
        <dbReference type="SAM" id="MobiDB-lite"/>
    </source>
</evidence>
<gene>
    <name evidence="2" type="ORF">COY32_03580</name>
</gene>
<name>A0A2M7TIP8_UNCKA</name>
<comment type="caution">
    <text evidence="2">The sequence shown here is derived from an EMBL/GenBank/DDBJ whole genome shotgun (WGS) entry which is preliminary data.</text>
</comment>
<dbReference type="AlphaFoldDB" id="A0A2M7TIP8"/>
<organism evidence="2 3">
    <name type="scientific">candidate division WWE3 bacterium CG_4_10_14_0_2_um_filter_41_14</name>
    <dbReference type="NCBI Taxonomy" id="1975072"/>
    <lineage>
        <taxon>Bacteria</taxon>
        <taxon>Katanobacteria</taxon>
    </lineage>
</organism>
<accession>A0A2M7TIP8</accession>
<sequence length="97" mass="10350">MTISRISAKTVVCSCGQQFLSTGQQMAAGEEFCGTDCAEFRAARNAESAAREAEVAYKAVMAKKAARSAASAKFGQNAAARGRKDPANRQRFGRRGR</sequence>
<proteinExistence type="predicted"/>
<reference evidence="3" key="1">
    <citation type="submission" date="2017-09" db="EMBL/GenBank/DDBJ databases">
        <title>Depth-based differentiation of microbial function through sediment-hosted aquifers and enrichment of novel symbionts in the deep terrestrial subsurface.</title>
        <authorList>
            <person name="Probst A.J."/>
            <person name="Ladd B."/>
            <person name="Jarett J.K."/>
            <person name="Geller-Mcgrath D.E."/>
            <person name="Sieber C.M.K."/>
            <person name="Emerson J.B."/>
            <person name="Anantharaman K."/>
            <person name="Thomas B.C."/>
            <person name="Malmstrom R."/>
            <person name="Stieglmeier M."/>
            <person name="Klingl A."/>
            <person name="Woyke T."/>
            <person name="Ryan C.M."/>
            <person name="Banfield J.F."/>
        </authorList>
    </citation>
    <scope>NUCLEOTIDE SEQUENCE [LARGE SCALE GENOMIC DNA]</scope>
</reference>
<dbReference type="Proteomes" id="UP000228920">
    <property type="component" value="Unassembled WGS sequence"/>
</dbReference>
<evidence type="ECO:0000313" key="3">
    <source>
        <dbReference type="Proteomes" id="UP000228920"/>
    </source>
</evidence>